<dbReference type="AlphaFoldDB" id="A0A6A6YE91"/>
<reference evidence="2 4" key="1">
    <citation type="journal article" date="2020" name="Stud. Mycol.">
        <title>101 Dothideomycetes genomes: a test case for predicting lifestyles and emergence of pathogens.</title>
        <authorList>
            <person name="Haridas S."/>
            <person name="Albert R."/>
            <person name="Binder M."/>
            <person name="Bloem J."/>
            <person name="Labutti K."/>
            <person name="Salamov A."/>
            <person name="Andreopoulos B."/>
            <person name="Baker S."/>
            <person name="Barry K."/>
            <person name="Bills G."/>
            <person name="Bluhm B."/>
            <person name="Cannon C."/>
            <person name="Castanera R."/>
            <person name="Culley D."/>
            <person name="Daum C."/>
            <person name="Ezra D."/>
            <person name="Gonzalez J."/>
            <person name="Henrissat B."/>
            <person name="Kuo A."/>
            <person name="Liang C."/>
            <person name="Lipzen A."/>
            <person name="Lutzoni F."/>
            <person name="Magnuson J."/>
            <person name="Mondo S."/>
            <person name="Nolan M."/>
            <person name="Ohm R."/>
            <person name="Pangilinan J."/>
            <person name="Park H.-J."/>
            <person name="Ramirez L."/>
            <person name="Alfaro M."/>
            <person name="Sun H."/>
            <person name="Tritt A."/>
            <person name="Yoshinaga Y."/>
            <person name="Zwiers L.-H."/>
            <person name="Turgeon B."/>
            <person name="Goodwin S."/>
            <person name="Spatafora J."/>
            <person name="Crous P."/>
            <person name="Grigoriev I."/>
        </authorList>
    </citation>
    <scope>NUCLEOTIDE SEQUENCE</scope>
    <source>
        <strain evidence="2 4">CBS 304.34</strain>
    </source>
</reference>
<proteinExistence type="predicted"/>
<protein>
    <submittedName>
        <fullName evidence="2 4">Uncharacterized protein</fullName>
    </submittedName>
</protein>
<name>A0A6A6YE91_9PEZI</name>
<evidence type="ECO:0000313" key="2">
    <source>
        <dbReference type="EMBL" id="KAF2806853.1"/>
    </source>
</evidence>
<feature type="compositionally biased region" description="Polar residues" evidence="1">
    <location>
        <begin position="52"/>
        <end position="61"/>
    </location>
</feature>
<feature type="region of interest" description="Disordered" evidence="1">
    <location>
        <begin position="44"/>
        <end position="70"/>
    </location>
</feature>
<gene>
    <name evidence="2 4" type="ORF">BDZ99DRAFT_86521</name>
</gene>
<reference evidence="4" key="3">
    <citation type="submission" date="2025-04" db="UniProtKB">
        <authorList>
            <consortium name="RefSeq"/>
        </authorList>
    </citation>
    <scope>IDENTIFICATION</scope>
    <source>
        <strain evidence="4">CBS 304.34</strain>
    </source>
</reference>
<organism evidence="2">
    <name type="scientific">Mytilinidion resinicola</name>
    <dbReference type="NCBI Taxonomy" id="574789"/>
    <lineage>
        <taxon>Eukaryota</taxon>
        <taxon>Fungi</taxon>
        <taxon>Dikarya</taxon>
        <taxon>Ascomycota</taxon>
        <taxon>Pezizomycotina</taxon>
        <taxon>Dothideomycetes</taxon>
        <taxon>Pleosporomycetidae</taxon>
        <taxon>Mytilinidiales</taxon>
        <taxon>Mytilinidiaceae</taxon>
        <taxon>Mytilinidion</taxon>
    </lineage>
</organism>
<accession>A0A6A6YE91</accession>
<dbReference type="Proteomes" id="UP000504636">
    <property type="component" value="Unplaced"/>
</dbReference>
<keyword evidence="3" id="KW-1185">Reference proteome</keyword>
<sequence>MPGPPTTRHSPGLPVKYSYAVAAQLAACSLRKPMNRMPRLMAHSAMSERETPTSPKMTATPRSREVWAMT</sequence>
<dbReference type="RefSeq" id="XP_033573817.1">
    <property type="nucleotide sequence ID" value="XM_033728980.1"/>
</dbReference>
<dbReference type="EMBL" id="MU003706">
    <property type="protein sequence ID" value="KAF2806853.1"/>
    <property type="molecule type" value="Genomic_DNA"/>
</dbReference>
<reference evidence="4" key="2">
    <citation type="submission" date="2020-04" db="EMBL/GenBank/DDBJ databases">
        <authorList>
            <consortium name="NCBI Genome Project"/>
        </authorList>
    </citation>
    <scope>NUCLEOTIDE SEQUENCE</scope>
    <source>
        <strain evidence="4">CBS 304.34</strain>
    </source>
</reference>
<evidence type="ECO:0000313" key="4">
    <source>
        <dbReference type="RefSeq" id="XP_033573817.1"/>
    </source>
</evidence>
<dbReference type="GeneID" id="54469873"/>
<evidence type="ECO:0000256" key="1">
    <source>
        <dbReference type="SAM" id="MobiDB-lite"/>
    </source>
</evidence>
<evidence type="ECO:0000313" key="3">
    <source>
        <dbReference type="Proteomes" id="UP000504636"/>
    </source>
</evidence>